<gene>
    <name evidence="3" type="ORF">SAMN02745163_03799</name>
</gene>
<organism evidence="3 4">
    <name type="scientific">Clostridium cavendishii DSM 21758</name>
    <dbReference type="NCBI Taxonomy" id="1121302"/>
    <lineage>
        <taxon>Bacteria</taxon>
        <taxon>Bacillati</taxon>
        <taxon>Bacillota</taxon>
        <taxon>Clostridia</taxon>
        <taxon>Eubacteriales</taxon>
        <taxon>Clostridiaceae</taxon>
        <taxon>Clostridium</taxon>
    </lineage>
</organism>
<dbReference type="InterPro" id="IPR051159">
    <property type="entry name" value="Hexapeptide_acetyltransf"/>
</dbReference>
<sequence>MATLNHDIDPRKRSDMHPKPIVIGNNVWIGANVTVVSGGTIGDGAVIGAGAVVTKDVPPNVIVGGVPAKIIKKIEVLT</sequence>
<evidence type="ECO:0000313" key="4">
    <source>
        <dbReference type="Proteomes" id="UP000184310"/>
    </source>
</evidence>
<keyword evidence="4" id="KW-1185">Reference proteome</keyword>
<evidence type="ECO:0000256" key="2">
    <source>
        <dbReference type="ARBA" id="ARBA00022679"/>
    </source>
</evidence>
<name>A0A1M6SFI1_9CLOT</name>
<dbReference type="STRING" id="1121302.SAMN02745163_03799"/>
<comment type="similarity">
    <text evidence="1">Belongs to the transferase hexapeptide repeat family.</text>
</comment>
<dbReference type="Pfam" id="PF00132">
    <property type="entry name" value="Hexapep"/>
    <property type="match status" value="1"/>
</dbReference>
<accession>A0A1M6SFI1</accession>
<proteinExistence type="inferred from homology"/>
<dbReference type="InterPro" id="IPR011004">
    <property type="entry name" value="Trimer_LpxA-like_sf"/>
</dbReference>
<evidence type="ECO:0000256" key="1">
    <source>
        <dbReference type="ARBA" id="ARBA00007274"/>
    </source>
</evidence>
<dbReference type="PANTHER" id="PTHR23416">
    <property type="entry name" value="SIALIC ACID SYNTHASE-RELATED"/>
    <property type="match status" value="1"/>
</dbReference>
<dbReference type="EMBL" id="FQZB01000017">
    <property type="protein sequence ID" value="SHK43544.1"/>
    <property type="molecule type" value="Genomic_DNA"/>
</dbReference>
<dbReference type="SUPFAM" id="SSF51161">
    <property type="entry name" value="Trimeric LpxA-like enzymes"/>
    <property type="match status" value="1"/>
</dbReference>
<dbReference type="InterPro" id="IPR001451">
    <property type="entry name" value="Hexapep"/>
</dbReference>
<keyword evidence="2 3" id="KW-0808">Transferase</keyword>
<dbReference type="Proteomes" id="UP000184310">
    <property type="component" value="Unassembled WGS sequence"/>
</dbReference>
<dbReference type="AlphaFoldDB" id="A0A1M6SFI1"/>
<dbReference type="GO" id="GO:0008374">
    <property type="term" value="F:O-acyltransferase activity"/>
    <property type="evidence" value="ECO:0007669"/>
    <property type="project" value="TreeGrafter"/>
</dbReference>
<protein>
    <submittedName>
        <fullName evidence="3">Transferase hexapeptide (Six repeat-containing protein)</fullName>
    </submittedName>
</protein>
<dbReference type="Gene3D" id="2.160.10.10">
    <property type="entry name" value="Hexapeptide repeat proteins"/>
    <property type="match status" value="1"/>
</dbReference>
<reference evidence="3 4" key="1">
    <citation type="submission" date="2016-11" db="EMBL/GenBank/DDBJ databases">
        <authorList>
            <person name="Jaros S."/>
            <person name="Januszkiewicz K."/>
            <person name="Wedrychowicz H."/>
        </authorList>
    </citation>
    <scope>NUCLEOTIDE SEQUENCE [LARGE SCALE GENOMIC DNA]</scope>
    <source>
        <strain evidence="3 4">DSM 21758</strain>
    </source>
</reference>
<dbReference type="PANTHER" id="PTHR23416:SF23">
    <property type="entry name" value="ACETYLTRANSFERASE C18B11.09C-RELATED"/>
    <property type="match status" value="1"/>
</dbReference>
<evidence type="ECO:0000313" key="3">
    <source>
        <dbReference type="EMBL" id="SHK43544.1"/>
    </source>
</evidence>